<dbReference type="RefSeq" id="WP_092373081.1">
    <property type="nucleotide sequence ID" value="NZ_FORX01000003.1"/>
</dbReference>
<dbReference type="InterPro" id="IPR050684">
    <property type="entry name" value="HTH-Siroheme_Decarb"/>
</dbReference>
<feature type="domain" description="Siroheme decarboxylase AsnC-like ligand binding" evidence="7">
    <location>
        <begin position="63"/>
        <end position="149"/>
    </location>
</feature>
<dbReference type="InterPro" id="IPR053953">
    <property type="entry name" value="NirdL-like_HTH"/>
</dbReference>
<dbReference type="PANTHER" id="PTHR43413:SF1">
    <property type="entry name" value="SIROHEME DECARBOXYLASE NIRL SUBUNIT"/>
    <property type="match status" value="1"/>
</dbReference>
<accession>A0A1I3RPD6</accession>
<dbReference type="EMBL" id="FORX01000003">
    <property type="protein sequence ID" value="SFJ47619.1"/>
    <property type="molecule type" value="Genomic_DNA"/>
</dbReference>
<dbReference type="GO" id="GO:0003677">
    <property type="term" value="F:DNA binding"/>
    <property type="evidence" value="ECO:0007669"/>
    <property type="project" value="UniProtKB-KW"/>
</dbReference>
<keyword evidence="2" id="KW-0350">Heme biosynthesis</keyword>
<evidence type="ECO:0000256" key="2">
    <source>
        <dbReference type="ARBA" id="ARBA00023133"/>
    </source>
</evidence>
<comment type="pathway">
    <text evidence="1">Porphyrin-containing compound metabolism; protoheme biosynthesis.</text>
</comment>
<keyword evidence="10" id="KW-1185">Reference proteome</keyword>
<evidence type="ECO:0000259" key="8">
    <source>
        <dbReference type="Pfam" id="PF22451"/>
    </source>
</evidence>
<dbReference type="PANTHER" id="PTHR43413">
    <property type="entry name" value="TRANSCRIPTIONAL REGULATOR, ASNC FAMILY"/>
    <property type="match status" value="1"/>
</dbReference>
<comment type="catalytic activity">
    <reaction evidence="6">
        <text>siroheme + 2 H(+) = 12,18-didecarboxysiroheme + 2 CO2</text>
        <dbReference type="Rhea" id="RHEA:19093"/>
        <dbReference type="ChEBI" id="CHEBI:15378"/>
        <dbReference type="ChEBI" id="CHEBI:16526"/>
        <dbReference type="ChEBI" id="CHEBI:60052"/>
        <dbReference type="ChEBI" id="CHEBI:140497"/>
        <dbReference type="EC" id="4.1.1.111"/>
    </reaction>
</comment>
<dbReference type="OrthoDB" id="9806536at2"/>
<reference evidence="10" key="1">
    <citation type="submission" date="2016-10" db="EMBL/GenBank/DDBJ databases">
        <authorList>
            <person name="Varghese N."/>
            <person name="Submissions S."/>
        </authorList>
    </citation>
    <scope>NUCLEOTIDE SEQUENCE [LARGE SCALE GENOMIC DNA]</scope>
    <source>
        <strain evidence="10">DSM 5918</strain>
    </source>
</reference>
<protein>
    <recommendedName>
        <fullName evidence="5">siroheme decarboxylase</fullName>
        <ecNumber evidence="5">4.1.1.111</ecNumber>
    </recommendedName>
</protein>
<dbReference type="Pfam" id="PF22451">
    <property type="entry name" value="NirdL-like_HTH"/>
    <property type="match status" value="1"/>
</dbReference>
<dbReference type="EC" id="4.1.1.111" evidence="5"/>
<comment type="similarity">
    <text evidence="4">Belongs to the Ahb/Nir family.</text>
</comment>
<keyword evidence="3" id="KW-0456">Lyase</keyword>
<evidence type="ECO:0000313" key="10">
    <source>
        <dbReference type="Proteomes" id="UP000198635"/>
    </source>
</evidence>
<evidence type="ECO:0000256" key="6">
    <source>
        <dbReference type="ARBA" id="ARBA00048470"/>
    </source>
</evidence>
<dbReference type="AlphaFoldDB" id="A0A1I3RPD6"/>
<dbReference type="STRING" id="52560.SAMN04488082_103240"/>
<evidence type="ECO:0000256" key="1">
    <source>
        <dbReference type="ARBA" id="ARBA00004744"/>
    </source>
</evidence>
<dbReference type="Pfam" id="PF17805">
    <property type="entry name" value="AsnC_trans_reg2"/>
    <property type="match status" value="1"/>
</dbReference>
<keyword evidence="9" id="KW-0238">DNA-binding</keyword>
<dbReference type="Gene3D" id="3.30.70.3460">
    <property type="match status" value="1"/>
</dbReference>
<dbReference type="GO" id="GO:0016829">
    <property type="term" value="F:lyase activity"/>
    <property type="evidence" value="ECO:0007669"/>
    <property type="project" value="UniProtKB-KW"/>
</dbReference>
<proteinExistence type="inferred from homology"/>
<evidence type="ECO:0000256" key="4">
    <source>
        <dbReference type="ARBA" id="ARBA00023457"/>
    </source>
</evidence>
<sequence>MDFTQSEHDILRIVQDTLPDSATPYADIARQTGSTEEEVLALLKKLKKGGQIRRFGATLRHQQAGYGFNAMVAWYIEEGFDPDEVGRIMATRPEISHCYLRPNCMDWPYDMYTMIHGKSRDDCMQVVQALMEQTGVTQYEMLFSIKELKKTSMEYF</sequence>
<feature type="domain" description="Siroheme decarboxylase NirL-like HTH" evidence="8">
    <location>
        <begin position="7"/>
        <end position="53"/>
    </location>
</feature>
<gene>
    <name evidence="9" type="ORF">SAMN04488082_103240</name>
</gene>
<organism evidence="9 10">
    <name type="scientific">Desulfomicrobium apsheronum</name>
    <dbReference type="NCBI Taxonomy" id="52560"/>
    <lineage>
        <taxon>Bacteria</taxon>
        <taxon>Pseudomonadati</taxon>
        <taxon>Thermodesulfobacteriota</taxon>
        <taxon>Desulfovibrionia</taxon>
        <taxon>Desulfovibrionales</taxon>
        <taxon>Desulfomicrobiaceae</taxon>
        <taxon>Desulfomicrobium</taxon>
    </lineage>
</organism>
<dbReference type="Proteomes" id="UP000198635">
    <property type="component" value="Unassembled WGS sequence"/>
</dbReference>
<evidence type="ECO:0000313" key="9">
    <source>
        <dbReference type="EMBL" id="SFJ47619.1"/>
    </source>
</evidence>
<dbReference type="GO" id="GO:0006783">
    <property type="term" value="P:heme biosynthetic process"/>
    <property type="evidence" value="ECO:0007669"/>
    <property type="project" value="UniProtKB-KW"/>
</dbReference>
<dbReference type="InterPro" id="IPR040523">
    <property type="entry name" value="AsnC_trans_reg2"/>
</dbReference>
<evidence type="ECO:0000259" key="7">
    <source>
        <dbReference type="Pfam" id="PF17805"/>
    </source>
</evidence>
<name>A0A1I3RPD6_9BACT</name>
<evidence type="ECO:0000256" key="3">
    <source>
        <dbReference type="ARBA" id="ARBA00023239"/>
    </source>
</evidence>
<evidence type="ECO:0000256" key="5">
    <source>
        <dbReference type="ARBA" id="ARBA00023471"/>
    </source>
</evidence>
<dbReference type="SUPFAM" id="SSF46785">
    <property type="entry name" value="Winged helix' DNA-binding domain"/>
    <property type="match status" value="1"/>
</dbReference>
<dbReference type="UniPathway" id="UPA00252"/>
<dbReference type="InterPro" id="IPR036390">
    <property type="entry name" value="WH_DNA-bd_sf"/>
</dbReference>